<evidence type="ECO:0000256" key="1">
    <source>
        <dbReference type="SAM" id="MobiDB-lite"/>
    </source>
</evidence>
<dbReference type="Proteomes" id="UP000321534">
    <property type="component" value="Unassembled WGS sequence"/>
</dbReference>
<proteinExistence type="predicted"/>
<protein>
    <submittedName>
        <fullName evidence="2">Uncharacterized protein</fullName>
    </submittedName>
</protein>
<dbReference type="EMBL" id="BJYX01000007">
    <property type="protein sequence ID" value="GEO29941.1"/>
    <property type="molecule type" value="Genomic_DNA"/>
</dbReference>
<accession>A0A512D0G7</accession>
<gene>
    <name evidence="2" type="ORF">TAE01_17510</name>
</gene>
<reference evidence="2 3" key="1">
    <citation type="submission" date="2019-07" db="EMBL/GenBank/DDBJ databases">
        <title>Whole genome shotgun sequence of Terrabacter aerolatus NBRC 106305.</title>
        <authorList>
            <person name="Hosoyama A."/>
            <person name="Uohara A."/>
            <person name="Ohji S."/>
            <person name="Ichikawa N."/>
        </authorList>
    </citation>
    <scope>NUCLEOTIDE SEQUENCE [LARGE SCALE GENOMIC DNA]</scope>
    <source>
        <strain evidence="2 3">NBRC 106305</strain>
    </source>
</reference>
<comment type="caution">
    <text evidence="2">The sequence shown here is derived from an EMBL/GenBank/DDBJ whole genome shotgun (WGS) entry which is preliminary data.</text>
</comment>
<feature type="region of interest" description="Disordered" evidence="1">
    <location>
        <begin position="1"/>
        <end position="30"/>
    </location>
</feature>
<name>A0A512D0G7_9MICO</name>
<evidence type="ECO:0000313" key="3">
    <source>
        <dbReference type="Proteomes" id="UP000321534"/>
    </source>
</evidence>
<dbReference type="AlphaFoldDB" id="A0A512D0G7"/>
<evidence type="ECO:0000313" key="2">
    <source>
        <dbReference type="EMBL" id="GEO29941.1"/>
    </source>
</evidence>
<keyword evidence="3" id="KW-1185">Reference proteome</keyword>
<organism evidence="2 3">
    <name type="scientific">Terrabacter aerolatus</name>
    <dbReference type="NCBI Taxonomy" id="422442"/>
    <lineage>
        <taxon>Bacteria</taxon>
        <taxon>Bacillati</taxon>
        <taxon>Actinomycetota</taxon>
        <taxon>Actinomycetes</taxon>
        <taxon>Micrococcales</taxon>
        <taxon>Intrasporangiaceae</taxon>
        <taxon>Terrabacter</taxon>
    </lineage>
</organism>
<sequence length="96" mass="9693">MGKEVGGANGSVNHAGLRSDAHLASHQGAAQKALQQFDPAGCLGHLALEVGSGPPWVCARAATVGASLVQAPESWPRIVEPAIERDAARPGSAMSS</sequence>